<dbReference type="Gene3D" id="3.40.50.300">
    <property type="entry name" value="P-loop containing nucleotide triphosphate hydrolases"/>
    <property type="match status" value="1"/>
</dbReference>
<dbReference type="Proteomes" id="UP000007115">
    <property type="component" value="Unassembled WGS sequence"/>
</dbReference>
<dbReference type="PROSITE" id="PS50088">
    <property type="entry name" value="ANK_REPEAT"/>
    <property type="match status" value="7"/>
</dbReference>
<dbReference type="PANTHER" id="PTHR24126:SF14">
    <property type="entry name" value="ANK_REP_REGION DOMAIN-CONTAINING PROTEIN"/>
    <property type="match status" value="1"/>
</dbReference>
<feature type="repeat" description="ANK" evidence="3">
    <location>
        <begin position="1254"/>
        <end position="1286"/>
    </location>
</feature>
<feature type="repeat" description="ANK" evidence="3">
    <location>
        <begin position="1109"/>
        <end position="1145"/>
    </location>
</feature>
<feature type="repeat" description="ANK" evidence="3">
    <location>
        <begin position="1287"/>
        <end position="1326"/>
    </location>
</feature>
<accession>G9MFU3</accession>
<evidence type="ECO:0000313" key="6">
    <source>
        <dbReference type="EMBL" id="EHK26394.1"/>
    </source>
</evidence>
<dbReference type="InterPro" id="IPR027417">
    <property type="entry name" value="P-loop_NTPase"/>
</dbReference>
<dbReference type="Pfam" id="PF12796">
    <property type="entry name" value="Ank_2"/>
    <property type="match status" value="4"/>
</dbReference>
<dbReference type="SUPFAM" id="SSF48403">
    <property type="entry name" value="Ankyrin repeat"/>
    <property type="match status" value="2"/>
</dbReference>
<sequence>MGVRAWIRKRFPWLSRLSSRPSTNQSNTVSLADAQTNQINQETPNANVLPGINDSPVDQFKTNEVIEQLDAQVQATSSTLDNTPIRELWNLAYDKLREEDSALIAEYEAKLQGSVVAGLGETVKSKSNIRERMSAILQSKMDDVNKNTAKLKLGSSEVKIRDAAQLVLKVVGSANSYISQAVSLNQYASIAWAGISFLLPLFMNISTQSASLVKGLEYISSLVAQSQIREALYIKCYESRTGGYEEFQQSHRVYKAALQQLYMQILRFQAKSCCYYSNNSAFRHGLDAIKWNDWDQLVNDVRERDTEFTAIEQIWQNMQLVEERLAAETRQQSVINHLSAIETDTAASRKAAESAVARKEREELLKWLCDIDPSSNYNTAREMHEVGTNEWLVKDSEEFKAWETNDGSLLWLHGKAGSGKSVLSSSVINYLNDKYKSQPSTAIAYYYFSFSDAKKQEVGGMLASLVKQIWSCMSDAPPLIKRFRDYKTRGGRPDIKTLEAALMASISELSAVYVVVDGLDECPILGGERERLLKSLQNILLNAPEPLHVFLTSRKEQDIDLKIRTLLLAPSRTSIDLLAYQMVLNNDIRCYIDSKLANDSFASWSQSTKEKARRLLVEKADCMFQYVWFQLETLKMLSTKPDIEKALQELPTGLDATYNRILESIDAKFQPRVTNSLKWLAFSKGVLSVEQLSEIFIIDPDNDIAFDEEDRLFSPTDVLKYFSGLIISQTSIFGSRVRLVHFSVKEYLTSDRIRRRSTASAFSFTEVNAHMHIVRSCLAYLTCLSTGGGQHTHTYDDMSHYIKNLYPLASYASANWRLHLKKIPRASWSVKDVQDVVLALAARSQSLLTLLSLDESRGRFPNYIPIRPYCYTAECGLRQLTEMLVSQRLGANKYMTQEDLDFGLQHAAFGGDTDLVCFFLAKGAKLDVHCSSLNSALCAAVKGGRINILEILLNRGANIDSHPSLLTSVSPLARFQHLTNFLLNKGANIDMQDEYHGTALHKAITDNNKGHFDLLLERGADVNALNEKLGTPLHAACTLISGHADLSHYFIRTLLERGADPNIRGGRYATALQAACSTGLRDRGRIGREMKVVQLLIEHGADASIPGGEYGTALHAAAASHFPDEAIQVMKLLLDHGAKVDQPGGDRWGTALQVACREGTIEAVRFLLDHGADVNAEGGSQFSTSLQAAAGRTGVWYEPAKLQIMEMLINNGAEVNQQSGECGTALQTACLREESVPVLLLLENGADVNARGGRHGTALMAACTWSYAKRVRLLLDRGADVNAQTEEHGTALMVACEPKYTNLRKANMEVVRLLLDRGADVNAQGGKYGTALSAACRGDSELAQLLLVRGADVHLQDCAAWHSAALCKTSKYLNDNDNVLRLLLGQDGIDVNHMHEEYGSALHTMMSINHDNALEDKVAMQEWRKGVDVLLEHSIDANAMNERLGSALHVACAAKHDDRHKDIETVCWSCTDANFKSNKTKYLLDQCPDINVNAQGGAFGSALQAAAYSGQTLSVRLLLDRKADVNARSGKYRSPLNGAVISGYWDIVEILLEAGATPDCHLQEQPDEEWVQTVFEEHGRGAVERYRKFWEVEMENKVEGI</sequence>
<dbReference type="PANTHER" id="PTHR24126">
    <property type="entry name" value="ANKYRIN REPEAT, PH AND SEC7 DOMAIN CONTAINING PROTEIN SECG-RELATED"/>
    <property type="match status" value="1"/>
</dbReference>
<dbReference type="InParanoid" id="G9MFU3"/>
<dbReference type="InterPro" id="IPR056884">
    <property type="entry name" value="NPHP3-like_N"/>
</dbReference>
<feature type="repeat" description="ANK" evidence="3">
    <location>
        <begin position="932"/>
        <end position="964"/>
    </location>
</feature>
<dbReference type="InterPro" id="IPR002110">
    <property type="entry name" value="Ankyrin_rpt"/>
</dbReference>
<dbReference type="OMA" id="QDCAAWH"/>
<evidence type="ECO:0000256" key="1">
    <source>
        <dbReference type="ARBA" id="ARBA00022737"/>
    </source>
</evidence>
<feature type="repeat" description="ANK" evidence="3">
    <location>
        <begin position="1501"/>
        <end position="1530"/>
    </location>
</feature>
<dbReference type="InterPro" id="IPR031359">
    <property type="entry name" value="NACHT_N"/>
</dbReference>
<feature type="repeat" description="ANK" evidence="3">
    <location>
        <begin position="1147"/>
        <end position="1179"/>
    </location>
</feature>
<dbReference type="EMBL" id="ABDF02000002">
    <property type="protein sequence ID" value="EHK26394.1"/>
    <property type="molecule type" value="Genomic_DNA"/>
</dbReference>
<feature type="domain" description="Nephrocystin 3-like N-terminal" evidence="5">
    <location>
        <begin position="387"/>
        <end position="554"/>
    </location>
</feature>
<dbReference type="RefSeq" id="XP_013960604.1">
    <property type="nucleotide sequence ID" value="XM_014105129.1"/>
</dbReference>
<dbReference type="eggNOG" id="KOG4177">
    <property type="taxonomic scope" value="Eukaryota"/>
</dbReference>
<dbReference type="InterPro" id="IPR036770">
    <property type="entry name" value="Ankyrin_rpt-contain_sf"/>
</dbReference>
<dbReference type="HOGENOM" id="CLU_000288_34_23_1"/>
<dbReference type="PROSITE" id="PS50297">
    <property type="entry name" value="ANK_REP_REGION"/>
    <property type="match status" value="3"/>
</dbReference>
<keyword evidence="2 3" id="KW-0040">ANK repeat</keyword>
<feature type="repeat" description="ANK" evidence="3">
    <location>
        <begin position="995"/>
        <end position="1027"/>
    </location>
</feature>
<evidence type="ECO:0000259" key="4">
    <source>
        <dbReference type="Pfam" id="PF17100"/>
    </source>
</evidence>
<protein>
    <submittedName>
        <fullName evidence="6">Uncharacterized protein</fullName>
    </submittedName>
</protein>
<reference evidence="6 7" key="1">
    <citation type="journal article" date="2011" name="Genome Biol.">
        <title>Comparative genome sequence analysis underscores mycoparasitism as the ancestral life style of Trichoderma.</title>
        <authorList>
            <person name="Kubicek C.P."/>
            <person name="Herrera-Estrella A."/>
            <person name="Seidl-Seiboth V."/>
            <person name="Martinez D.A."/>
            <person name="Druzhinina I.S."/>
            <person name="Thon M."/>
            <person name="Zeilinger S."/>
            <person name="Casas-Flores S."/>
            <person name="Horwitz B.A."/>
            <person name="Mukherjee P.K."/>
            <person name="Mukherjee M."/>
            <person name="Kredics L."/>
            <person name="Alcaraz L.D."/>
            <person name="Aerts A."/>
            <person name="Antal Z."/>
            <person name="Atanasova L."/>
            <person name="Cervantes-Badillo M.G."/>
            <person name="Challacombe J."/>
            <person name="Chertkov O."/>
            <person name="McCluskey K."/>
            <person name="Coulpier F."/>
            <person name="Deshpande N."/>
            <person name="von Doehren H."/>
            <person name="Ebbole D.J."/>
            <person name="Esquivel-Naranjo E.U."/>
            <person name="Fekete E."/>
            <person name="Flipphi M."/>
            <person name="Glaser F."/>
            <person name="Gomez-Rodriguez E.Y."/>
            <person name="Gruber S."/>
            <person name="Han C."/>
            <person name="Henrissat B."/>
            <person name="Hermosa R."/>
            <person name="Hernandez-Onate M."/>
            <person name="Karaffa L."/>
            <person name="Kosti I."/>
            <person name="Le Crom S."/>
            <person name="Lindquist E."/>
            <person name="Lucas S."/>
            <person name="Luebeck M."/>
            <person name="Luebeck P.S."/>
            <person name="Margeot A."/>
            <person name="Metz B."/>
            <person name="Misra M."/>
            <person name="Nevalainen H."/>
            <person name="Omann M."/>
            <person name="Packer N."/>
            <person name="Perrone G."/>
            <person name="Uresti-Rivera E.E."/>
            <person name="Salamov A."/>
            <person name="Schmoll M."/>
            <person name="Seiboth B."/>
            <person name="Shapiro H."/>
            <person name="Sukno S."/>
            <person name="Tamayo-Ramos J.A."/>
            <person name="Tisch D."/>
            <person name="Wiest A."/>
            <person name="Wilkinson H.H."/>
            <person name="Zhang M."/>
            <person name="Coutinho P.M."/>
            <person name="Kenerley C.M."/>
            <person name="Monte E."/>
            <person name="Baker S.E."/>
            <person name="Grigoriev I.V."/>
        </authorList>
    </citation>
    <scope>NUCLEOTIDE SEQUENCE [LARGE SCALE GENOMIC DNA]</scope>
    <source>
        <strain evidence="7">Gv29-8 / FGSC 10586</strain>
    </source>
</reference>
<feature type="domain" description="NWD NACHT-NTPase N-terminal" evidence="4">
    <location>
        <begin position="87"/>
        <end position="308"/>
    </location>
</feature>
<evidence type="ECO:0000256" key="3">
    <source>
        <dbReference type="PROSITE-ProRule" id="PRU00023"/>
    </source>
</evidence>
<dbReference type="VEuPathDB" id="FungiDB:TRIVIDRAFT_229355"/>
<comment type="caution">
    <text evidence="6">The sequence shown here is derived from an EMBL/GenBank/DDBJ whole genome shotgun (WGS) entry which is preliminary data.</text>
</comment>
<dbReference type="OrthoDB" id="4772757at2759"/>
<keyword evidence="7" id="KW-1185">Reference proteome</keyword>
<dbReference type="Pfam" id="PF00023">
    <property type="entry name" value="Ank"/>
    <property type="match status" value="2"/>
</dbReference>
<proteinExistence type="predicted"/>
<evidence type="ECO:0000256" key="2">
    <source>
        <dbReference type="ARBA" id="ARBA00023043"/>
    </source>
</evidence>
<dbReference type="Gene3D" id="1.25.40.20">
    <property type="entry name" value="Ankyrin repeat-containing domain"/>
    <property type="match status" value="4"/>
</dbReference>
<gene>
    <name evidence="6" type="ORF">TRIVIDRAFT_229355</name>
</gene>
<dbReference type="Pfam" id="PF24883">
    <property type="entry name" value="NPHP3_N"/>
    <property type="match status" value="1"/>
</dbReference>
<organism evidence="6 7">
    <name type="scientific">Hypocrea virens (strain Gv29-8 / FGSC 10586)</name>
    <name type="common">Gliocladium virens</name>
    <name type="synonym">Trichoderma virens</name>
    <dbReference type="NCBI Taxonomy" id="413071"/>
    <lineage>
        <taxon>Eukaryota</taxon>
        <taxon>Fungi</taxon>
        <taxon>Dikarya</taxon>
        <taxon>Ascomycota</taxon>
        <taxon>Pezizomycotina</taxon>
        <taxon>Sordariomycetes</taxon>
        <taxon>Hypocreomycetidae</taxon>
        <taxon>Hypocreales</taxon>
        <taxon>Hypocreaceae</taxon>
        <taxon>Trichoderma</taxon>
    </lineage>
</organism>
<evidence type="ECO:0000259" key="5">
    <source>
        <dbReference type="Pfam" id="PF24883"/>
    </source>
</evidence>
<dbReference type="SMART" id="SM00248">
    <property type="entry name" value="ANK"/>
    <property type="match status" value="16"/>
</dbReference>
<keyword evidence="1" id="KW-0677">Repeat</keyword>
<dbReference type="STRING" id="413071.G9MFU3"/>
<dbReference type="Pfam" id="PF17100">
    <property type="entry name" value="NACHT_N"/>
    <property type="match status" value="1"/>
</dbReference>
<name>G9MFU3_HYPVG</name>
<dbReference type="GeneID" id="25792243"/>
<dbReference type="SUPFAM" id="SSF52540">
    <property type="entry name" value="P-loop containing nucleoside triphosphate hydrolases"/>
    <property type="match status" value="1"/>
</dbReference>
<evidence type="ECO:0000313" key="7">
    <source>
        <dbReference type="Proteomes" id="UP000007115"/>
    </source>
</evidence>